<dbReference type="PANTHER" id="PTHR45648">
    <property type="entry name" value="GDSL LIPASE/ACYLHYDROLASE FAMILY PROTEIN (AFU_ORTHOLOGUE AFUA_4G14700)"/>
    <property type="match status" value="1"/>
</dbReference>
<evidence type="ECO:0000256" key="2">
    <source>
        <dbReference type="ARBA" id="ARBA00022801"/>
    </source>
</evidence>
<reference evidence="4" key="2">
    <citation type="submission" date="2017-07" db="EMBL/GenBank/DDBJ databases">
        <title>WGS assembly of Populus trichocarpa.</title>
        <authorList>
            <person name="Tuskan G."/>
            <person name="Difazio S."/>
            <person name="Jansson S."/>
            <person name="Bohlmann J."/>
            <person name="Grigoriev I."/>
            <person name="Hellsten U."/>
            <person name="Putnam N."/>
            <person name="Ralph S."/>
            <person name="Rombauts S."/>
            <person name="Salamov A."/>
            <person name="Schein J."/>
            <person name="Sterck L."/>
            <person name="Aerts A."/>
            <person name="Bhalerao R."/>
            <person name="Bhalerao R."/>
            <person name="Blaudez D."/>
            <person name="Boerjan W."/>
            <person name="Brun A."/>
            <person name="Brunner A."/>
            <person name="Busov V."/>
            <person name="Campbell M."/>
            <person name="Carlson J."/>
            <person name="Chalot M."/>
            <person name="Chapman J."/>
            <person name="Chen G."/>
            <person name="Cooper D."/>
            <person name="Coutinho P."/>
            <person name="Couturier J."/>
            <person name="Covert S."/>
            <person name="Cronk Q."/>
            <person name="Cunningham R."/>
            <person name="Davis J."/>
            <person name="Degroeve S."/>
            <person name="Dejardin A."/>
            <person name="Depamphilis C."/>
            <person name="Detter J."/>
            <person name="Dirks B."/>
            <person name="Dubchak I."/>
            <person name="Duplessis S."/>
            <person name="Ehlting J."/>
            <person name="Ellis B."/>
            <person name="Gendler K."/>
            <person name="Goodstein D."/>
            <person name="Gribskov M."/>
            <person name="Grimwood J."/>
            <person name="Groover A."/>
            <person name="Gunter L."/>
            <person name="Hamberger B."/>
            <person name="Heinze B."/>
            <person name="Helariutta Y."/>
            <person name="Henrissat B."/>
            <person name="Holligan D."/>
            <person name="Holt R."/>
            <person name="Huang W."/>
            <person name="Islam-Faridi N."/>
            <person name="Jones S."/>
            <person name="Jones-Rhoades M."/>
            <person name="Jorgensen R."/>
            <person name="Joshi C."/>
            <person name="Kangasjarvi J."/>
            <person name="Karlsson J."/>
            <person name="Kelleher C."/>
            <person name="Kirkpatrick R."/>
            <person name="Kirst M."/>
            <person name="Kohler A."/>
            <person name="Kalluri U."/>
            <person name="Larimer F."/>
            <person name="Leebens-Mack J."/>
            <person name="Leple J."/>
            <person name="Locascio P."/>
            <person name="Lou Y."/>
            <person name="Lucas S."/>
            <person name="Martin F."/>
            <person name="Montanini B."/>
            <person name="Napoli C."/>
            <person name="Nelson D."/>
            <person name="Nelson C."/>
            <person name="Nieminen K."/>
            <person name="Nilsson O."/>
            <person name="Pereda V."/>
            <person name="Peter G."/>
            <person name="Philippe R."/>
            <person name="Pilate G."/>
            <person name="Poliakov A."/>
            <person name="Razumovskaya J."/>
            <person name="Richardson P."/>
            <person name="Rinaldi C."/>
            <person name="Ritland K."/>
            <person name="Rouze P."/>
            <person name="Ryaboy D."/>
            <person name="Schmutz J."/>
            <person name="Schrader J."/>
            <person name="Segerman B."/>
            <person name="Shin H."/>
            <person name="Siddiqui A."/>
            <person name="Sterky F."/>
            <person name="Terry A."/>
            <person name="Tsai C."/>
            <person name="Uberbacher E."/>
            <person name="Unneberg P."/>
            <person name="Vahala J."/>
            <person name="Wall K."/>
            <person name="Wessler S."/>
            <person name="Yang G."/>
            <person name="Yin T."/>
            <person name="Douglas C."/>
            <person name="Marra M."/>
            <person name="Sandberg G."/>
            <person name="Van De Peer Y."/>
            <person name="Rokhsar D."/>
        </authorList>
    </citation>
    <scope>NUCLEOTIDE SEQUENCE</scope>
    <source>
        <strain evidence="4">Nisqually-1</strain>
    </source>
</reference>
<evidence type="ECO:0008006" key="5">
    <source>
        <dbReference type="Google" id="ProtNLM"/>
    </source>
</evidence>
<reference evidence="4" key="1">
    <citation type="journal article" date="2006" name="Science">
        <title>The genome of black cottonwood, Populus trichocarpa (Torr. &amp; Gray).</title>
        <authorList>
            <person name="Tuskan G.A."/>
            <person name="Difazio S."/>
            <person name="Jansson S."/>
            <person name="Bohlmann J."/>
            <person name="Grigoriev I."/>
            <person name="Hellsten U."/>
            <person name="Putnam N."/>
            <person name="Ralph S."/>
            <person name="Rombauts S."/>
            <person name="Salamov A."/>
            <person name="Schein J."/>
            <person name="Sterck L."/>
            <person name="Aerts A."/>
            <person name="Bhalerao R.R."/>
            <person name="Bhalerao R.P."/>
            <person name="Blaudez D."/>
            <person name="Boerjan W."/>
            <person name="Brun A."/>
            <person name="Brunner A."/>
            <person name="Busov V."/>
            <person name="Campbell M."/>
            <person name="Carlson J."/>
            <person name="Chalot M."/>
            <person name="Chapman J."/>
            <person name="Chen G.L."/>
            <person name="Cooper D."/>
            <person name="Coutinho P.M."/>
            <person name="Couturier J."/>
            <person name="Covert S."/>
            <person name="Cronk Q."/>
            <person name="Cunningham R."/>
            <person name="Davis J."/>
            <person name="Degroeve S."/>
            <person name="Dejardin A."/>
            <person name="Depamphilis C."/>
            <person name="Detter J."/>
            <person name="Dirks B."/>
            <person name="Dubchak I."/>
            <person name="Duplessis S."/>
            <person name="Ehlting J."/>
            <person name="Ellis B."/>
            <person name="Gendler K."/>
            <person name="Goodstein D."/>
            <person name="Gribskov M."/>
            <person name="Grimwood J."/>
            <person name="Groover A."/>
            <person name="Gunter L."/>
            <person name="Hamberger B."/>
            <person name="Heinze B."/>
            <person name="Helariutta Y."/>
            <person name="Henrissat B."/>
            <person name="Holligan D."/>
            <person name="Holt R."/>
            <person name="Huang W."/>
            <person name="Islam-Faridi N."/>
            <person name="Jones S."/>
            <person name="Jones-Rhoades M."/>
            <person name="Jorgensen R."/>
            <person name="Joshi C."/>
            <person name="Kangasjarvi J."/>
            <person name="Karlsson J."/>
            <person name="Kelleher C."/>
            <person name="Kirkpatrick R."/>
            <person name="Kirst M."/>
            <person name="Kohler A."/>
            <person name="Kalluri U."/>
            <person name="Larimer F."/>
            <person name="Leebens-Mack J."/>
            <person name="Leple J.C."/>
            <person name="Locascio P."/>
            <person name="Lou Y."/>
            <person name="Lucas S."/>
            <person name="Martin F."/>
            <person name="Montanini B."/>
            <person name="Napoli C."/>
            <person name="Nelson D.R."/>
            <person name="Nelson C."/>
            <person name="Nieminen K."/>
            <person name="Nilsson O."/>
            <person name="Pereda V."/>
            <person name="Peter G."/>
            <person name="Philippe R."/>
            <person name="Pilate G."/>
            <person name="Poliakov A."/>
            <person name="Razumovskaya J."/>
            <person name="Richardson P."/>
            <person name="Rinaldi C."/>
            <person name="Ritland K."/>
            <person name="Rouze P."/>
            <person name="Ryaboy D."/>
            <person name="Schmutz J."/>
            <person name="Schrader J."/>
            <person name="Segerman B."/>
            <person name="Shin H."/>
            <person name="Siddiqui A."/>
            <person name="Sterky F."/>
            <person name="Terry A."/>
            <person name="Tsai C.J."/>
            <person name="Uberbacher E."/>
            <person name="Unneberg P."/>
            <person name="Vahala J."/>
            <person name="Wall K."/>
            <person name="Wessler S."/>
            <person name="Yang G."/>
            <person name="Yin T."/>
            <person name="Douglas C."/>
            <person name="Marra M."/>
            <person name="Sandberg G."/>
            <person name="Van de Peer Y."/>
            <person name="Rokhsar D."/>
        </authorList>
    </citation>
    <scope>NUCLEOTIDE SEQUENCE [LARGE SCALE GENOMIC DNA]</scope>
    <source>
        <strain evidence="4">Nisqually-1</strain>
    </source>
</reference>
<keyword evidence="3" id="KW-0443">Lipid metabolism</keyword>
<dbReference type="InterPro" id="IPR001087">
    <property type="entry name" value="GDSL"/>
</dbReference>
<dbReference type="InterPro" id="IPR036514">
    <property type="entry name" value="SGNH_hydro_sf"/>
</dbReference>
<protein>
    <recommendedName>
        <fullName evidence="5">GDSL-motif lipase/hydrolase family protein</fullName>
    </recommendedName>
</protein>
<dbReference type="Pfam" id="PF00657">
    <property type="entry name" value="Lipase_GDSL"/>
    <property type="match status" value="1"/>
</dbReference>
<dbReference type="InParanoid" id="A0A2K1R965"/>
<keyword evidence="3" id="KW-0442">Lipid degradation</keyword>
<dbReference type="Gene3D" id="3.40.50.1110">
    <property type="entry name" value="SGNH hydrolase"/>
    <property type="match status" value="1"/>
</dbReference>
<evidence type="ECO:0000256" key="3">
    <source>
        <dbReference type="ARBA" id="ARBA00022963"/>
    </source>
</evidence>
<comment type="similarity">
    <text evidence="1">Belongs to the 'GDSL' lipolytic enzyme family.</text>
</comment>
<keyword evidence="2" id="KW-0378">Hydrolase</keyword>
<dbReference type="EMBL" id="KZ623353">
    <property type="protein sequence ID" value="PNS23826.1"/>
    <property type="molecule type" value="Genomic_DNA"/>
</dbReference>
<proteinExistence type="inferred from homology"/>
<evidence type="ECO:0000313" key="4">
    <source>
        <dbReference type="EMBL" id="PNS23826.1"/>
    </source>
</evidence>
<organism evidence="4">
    <name type="scientific">Populus trichocarpa</name>
    <name type="common">Western balsam poplar</name>
    <name type="synonym">Populus balsamifera subsp. trichocarpa</name>
    <dbReference type="NCBI Taxonomy" id="3694"/>
    <lineage>
        <taxon>Eukaryota</taxon>
        <taxon>Viridiplantae</taxon>
        <taxon>Streptophyta</taxon>
        <taxon>Embryophyta</taxon>
        <taxon>Tracheophyta</taxon>
        <taxon>Spermatophyta</taxon>
        <taxon>Magnoliopsida</taxon>
        <taxon>eudicotyledons</taxon>
        <taxon>Gunneridae</taxon>
        <taxon>Pentapetalae</taxon>
        <taxon>rosids</taxon>
        <taxon>fabids</taxon>
        <taxon>Malpighiales</taxon>
        <taxon>Salicaceae</taxon>
        <taxon>Saliceae</taxon>
        <taxon>Populus</taxon>
    </lineage>
</organism>
<name>A0A2K1R965_POPTR</name>
<dbReference type="InterPro" id="IPR051058">
    <property type="entry name" value="GDSL_Est/Lipase"/>
</dbReference>
<sequence>MDLNKRLSSNGSLDMGKYLAEPLAKRLQRLYDHGGRKFLLSNSLPLGCRPFSISQEKPTTRCVERLNKLASEFNSYLPRMLKDLESTLSGSKFVLLDVYKVFEDVFSEPASYGITDITHSCCPIDSMKHIPMCKDGEVCINRNQYAFFDAIHPTEVMNSIMVSRCLKESSICKPFNLIELVKT</sequence>
<accession>A0A2K1R965</accession>
<dbReference type="AlphaFoldDB" id="A0A2K1R965"/>
<dbReference type="GO" id="GO:0016042">
    <property type="term" value="P:lipid catabolic process"/>
    <property type="evidence" value="ECO:0007669"/>
    <property type="project" value="UniProtKB-KW"/>
</dbReference>
<dbReference type="PANTHER" id="PTHR45648:SF139">
    <property type="entry name" value="GDSL ESTERASE_LIPASE"/>
    <property type="match status" value="1"/>
</dbReference>
<dbReference type="GO" id="GO:0016788">
    <property type="term" value="F:hydrolase activity, acting on ester bonds"/>
    <property type="evidence" value="ECO:0007669"/>
    <property type="project" value="InterPro"/>
</dbReference>
<evidence type="ECO:0000256" key="1">
    <source>
        <dbReference type="ARBA" id="ARBA00008668"/>
    </source>
</evidence>
<gene>
    <name evidence="4" type="ORF">POPTR_T033400</name>
</gene>